<dbReference type="AlphaFoldDB" id="A0A9N9WPC3"/>
<name>A0A9N9WPC3_9DIPT</name>
<organism evidence="1 2">
    <name type="scientific">Chironomus riparius</name>
    <dbReference type="NCBI Taxonomy" id="315576"/>
    <lineage>
        <taxon>Eukaryota</taxon>
        <taxon>Metazoa</taxon>
        <taxon>Ecdysozoa</taxon>
        <taxon>Arthropoda</taxon>
        <taxon>Hexapoda</taxon>
        <taxon>Insecta</taxon>
        <taxon>Pterygota</taxon>
        <taxon>Neoptera</taxon>
        <taxon>Endopterygota</taxon>
        <taxon>Diptera</taxon>
        <taxon>Nematocera</taxon>
        <taxon>Chironomoidea</taxon>
        <taxon>Chironomidae</taxon>
        <taxon>Chironominae</taxon>
        <taxon>Chironomus</taxon>
    </lineage>
</organism>
<dbReference type="Proteomes" id="UP001153620">
    <property type="component" value="Chromosome 1"/>
</dbReference>
<keyword evidence="2" id="KW-1185">Reference proteome</keyword>
<accession>A0A9N9WPC3</accession>
<sequence length="131" mass="15425">MKLFTLLLSHKSYKINYPKLISFIIFIFKSDHVMTCYIRGVGSLINIVNLVLFKLIYDFFLHSKNTERSQRNDFNVNFDSGNSCQAIYMVILFENHSRYKLMNVSFQCLNNNLWLLVMTFICSSTEILKIS</sequence>
<evidence type="ECO:0000313" key="2">
    <source>
        <dbReference type="Proteomes" id="UP001153620"/>
    </source>
</evidence>
<reference evidence="1" key="2">
    <citation type="submission" date="2022-10" db="EMBL/GenBank/DDBJ databases">
        <authorList>
            <consortium name="ENA_rothamsted_submissions"/>
            <consortium name="culmorum"/>
            <person name="King R."/>
        </authorList>
    </citation>
    <scope>NUCLEOTIDE SEQUENCE</scope>
</reference>
<evidence type="ECO:0000313" key="1">
    <source>
        <dbReference type="EMBL" id="CAG9800578.1"/>
    </source>
</evidence>
<dbReference type="EMBL" id="OU895877">
    <property type="protein sequence ID" value="CAG9800578.1"/>
    <property type="molecule type" value="Genomic_DNA"/>
</dbReference>
<gene>
    <name evidence="1" type="ORF">CHIRRI_LOCUS3518</name>
</gene>
<reference evidence="1" key="1">
    <citation type="submission" date="2022-01" db="EMBL/GenBank/DDBJ databases">
        <authorList>
            <person name="King R."/>
        </authorList>
    </citation>
    <scope>NUCLEOTIDE SEQUENCE</scope>
</reference>
<protein>
    <submittedName>
        <fullName evidence="1">Uncharacterized protein</fullName>
    </submittedName>
</protein>
<proteinExistence type="predicted"/>